<dbReference type="InterPro" id="IPR036086">
    <property type="entry name" value="ParB/Sulfiredoxin_sf"/>
</dbReference>
<dbReference type="SUPFAM" id="SSF110849">
    <property type="entry name" value="ParB/Sulfiredoxin"/>
    <property type="match status" value="1"/>
</dbReference>
<dbReference type="Pfam" id="PF17762">
    <property type="entry name" value="HTH_ParB"/>
    <property type="match status" value="1"/>
</dbReference>
<reference evidence="3" key="1">
    <citation type="submission" date="2020-05" db="EMBL/GenBank/DDBJ databases">
        <title>Frigoriglobus tundricola gen. nov., sp. nov., a psychrotolerant cellulolytic planctomycete of the family Gemmataceae with two divergent copies of 16S rRNA gene.</title>
        <authorList>
            <person name="Kulichevskaya I.S."/>
            <person name="Ivanova A.A."/>
            <person name="Naumoff D.G."/>
            <person name="Beletsky A.V."/>
            <person name="Rijpstra W.I.C."/>
            <person name="Sinninghe Damste J.S."/>
            <person name="Mardanov A.V."/>
            <person name="Ravin N.V."/>
            <person name="Dedysh S.N."/>
        </authorList>
    </citation>
    <scope>NUCLEOTIDE SEQUENCE [LARGE SCALE GENOMIC DNA]</scope>
    <source>
        <strain evidence="3">PL17</strain>
    </source>
</reference>
<dbReference type="RefSeq" id="WP_171470231.1">
    <property type="nucleotide sequence ID" value="NZ_CP053452.2"/>
</dbReference>
<organism evidence="2 3">
    <name type="scientific">Frigoriglobus tundricola</name>
    <dbReference type="NCBI Taxonomy" id="2774151"/>
    <lineage>
        <taxon>Bacteria</taxon>
        <taxon>Pseudomonadati</taxon>
        <taxon>Planctomycetota</taxon>
        <taxon>Planctomycetia</taxon>
        <taxon>Gemmatales</taxon>
        <taxon>Gemmataceae</taxon>
        <taxon>Frigoriglobus</taxon>
    </lineage>
</organism>
<dbReference type="KEGG" id="ftj:FTUN_1705"/>
<dbReference type="Gene3D" id="1.10.10.2830">
    <property type="match status" value="1"/>
</dbReference>
<dbReference type="GO" id="GO:0007059">
    <property type="term" value="P:chromosome segregation"/>
    <property type="evidence" value="ECO:0007669"/>
    <property type="project" value="TreeGrafter"/>
</dbReference>
<dbReference type="InterPro" id="IPR041468">
    <property type="entry name" value="HTH_ParB/Spo0J"/>
</dbReference>
<evidence type="ECO:0000313" key="3">
    <source>
        <dbReference type="Proteomes" id="UP000503447"/>
    </source>
</evidence>
<evidence type="ECO:0000259" key="1">
    <source>
        <dbReference type="Pfam" id="PF17762"/>
    </source>
</evidence>
<dbReference type="InterPro" id="IPR050336">
    <property type="entry name" value="Chromosome_partition/occlusion"/>
</dbReference>
<dbReference type="Proteomes" id="UP000503447">
    <property type="component" value="Chromosome"/>
</dbReference>
<accession>A0A6M5YLJ8</accession>
<protein>
    <recommendedName>
        <fullName evidence="1">ParB/Spo0J HTH domain-containing protein</fullName>
    </recommendedName>
</protein>
<dbReference type="SUPFAM" id="SSF109709">
    <property type="entry name" value="KorB DNA-binding domain-like"/>
    <property type="match status" value="1"/>
</dbReference>
<gene>
    <name evidence="2" type="ORF">FTUN_1705</name>
</gene>
<dbReference type="AlphaFoldDB" id="A0A6M5YLJ8"/>
<sequence length="269" mass="29212">MAALRLHTVPLTACDIAFNPRSARDPDYCRSLGENIRMNGQQVPLIGFYQVERFQVADGGCRVVGMQLAGLTEALALDLGKQPTAAELLMAQASVDLYKEFLPPLDRAQLYRSLLDARGCTAVQLAHDLCVSDSTVGKYLSLLTLPANLQQQINAGTLEFSKACVLAQEPDPVRQLELAMAAPNLSRTALARLAMKGRRAKATSEKFSKVRCQLVNGTIVTVSGAGLDWEGLIDAISAALDYARKAHRDSLDIKTAEKVWKERASGKKV</sequence>
<name>A0A6M5YLJ8_9BACT</name>
<dbReference type="PANTHER" id="PTHR33375">
    <property type="entry name" value="CHROMOSOME-PARTITIONING PROTEIN PARB-RELATED"/>
    <property type="match status" value="1"/>
</dbReference>
<dbReference type="EMBL" id="CP053452">
    <property type="protein sequence ID" value="QJW94186.1"/>
    <property type="molecule type" value="Genomic_DNA"/>
</dbReference>
<evidence type="ECO:0000313" key="2">
    <source>
        <dbReference type="EMBL" id="QJW94186.1"/>
    </source>
</evidence>
<dbReference type="PANTHER" id="PTHR33375:SF1">
    <property type="entry name" value="CHROMOSOME-PARTITIONING PROTEIN PARB-RELATED"/>
    <property type="match status" value="1"/>
</dbReference>
<dbReference type="GO" id="GO:0005694">
    <property type="term" value="C:chromosome"/>
    <property type="evidence" value="ECO:0007669"/>
    <property type="project" value="TreeGrafter"/>
</dbReference>
<keyword evidence="3" id="KW-1185">Reference proteome</keyword>
<feature type="domain" description="ParB/Spo0J HTH" evidence="1">
    <location>
        <begin position="102"/>
        <end position="180"/>
    </location>
</feature>
<proteinExistence type="predicted"/>